<dbReference type="Gene3D" id="3.30.565.10">
    <property type="entry name" value="Histidine kinase-like ATPase, C-terminal domain"/>
    <property type="match status" value="1"/>
</dbReference>
<dbReference type="AlphaFoldDB" id="A0AA34R3N2"/>
<reference evidence="9" key="1">
    <citation type="submission" date="2004-12" db="EMBL/GenBank/DDBJ databases">
        <title>The genome sequence of Borrelia hermsii and Borrelia turicatae: comparative analysis of two agents of endemic N. America relapsing fever.</title>
        <authorList>
            <person name="Porcella S.F."/>
            <person name="Raffel S.J."/>
            <person name="Schrumpf M.E."/>
            <person name="Montgomery B."/>
            <person name="Smith T."/>
            <person name="Schwan T.G."/>
        </authorList>
    </citation>
    <scope>NUCLEOTIDE SEQUENCE [LARGE SCALE GENOMIC DNA]</scope>
    <source>
        <strain evidence="9">HS1 / DAH</strain>
    </source>
</reference>
<dbReference type="Pfam" id="PF01119">
    <property type="entry name" value="DNA_mis_repair"/>
    <property type="match status" value="1"/>
</dbReference>
<feature type="domain" description="MutL C-terminal dimerisation" evidence="6">
    <location>
        <begin position="436"/>
        <end position="570"/>
    </location>
</feature>
<dbReference type="GO" id="GO:0005524">
    <property type="term" value="F:ATP binding"/>
    <property type="evidence" value="ECO:0007669"/>
    <property type="project" value="InterPro"/>
</dbReference>
<dbReference type="InterPro" id="IPR013507">
    <property type="entry name" value="DNA_mismatch_S5_2-like"/>
</dbReference>
<dbReference type="Pfam" id="PF08676">
    <property type="entry name" value="MutL_C"/>
    <property type="match status" value="1"/>
</dbReference>
<dbReference type="PANTHER" id="PTHR10073:SF12">
    <property type="entry name" value="DNA MISMATCH REPAIR PROTEIN MLH1"/>
    <property type="match status" value="1"/>
</dbReference>
<evidence type="ECO:0000256" key="5">
    <source>
        <dbReference type="HAMAP-Rule" id="MF_00149"/>
    </source>
</evidence>
<dbReference type="EMBL" id="CP000048">
    <property type="protein sequence ID" value="AAX16727.1"/>
    <property type="molecule type" value="Genomic_DNA"/>
</dbReference>
<dbReference type="InterPro" id="IPR037198">
    <property type="entry name" value="MutL_C_sf"/>
</dbReference>
<dbReference type="Gene3D" id="3.30.230.10">
    <property type="match status" value="1"/>
</dbReference>
<dbReference type="InterPro" id="IPR036890">
    <property type="entry name" value="HATPase_C_sf"/>
</dbReference>
<evidence type="ECO:0000256" key="4">
    <source>
        <dbReference type="ARBA" id="ARBA00023204"/>
    </source>
</evidence>
<dbReference type="RefSeq" id="WP_012421984.1">
    <property type="nucleotide sequence ID" value="NC_010673.1"/>
</dbReference>
<dbReference type="SUPFAM" id="SSF55874">
    <property type="entry name" value="ATPase domain of HSP90 chaperone/DNA topoisomerase II/histidine kinase"/>
    <property type="match status" value="1"/>
</dbReference>
<sequence length="612" mass="71440">MNKIKFLDKSLVQKIAAGEAIDRPCSILRELLDNAIDSGADKIEVFIEEGGIRRILITDNGSGISREDLKICYLPHTTSKINEEQDLEKIQTLGFRGEALSSIAICSNLTITSSTTGEDSYQIEVENGTEKYFKKQSAINGTIVDVTNLFHNFPARKRFLKKDSIETKMCLKVFEEKAVTHPGIDFKLNINNELRKVYFKESLIDRVQSVYGEIIDNNKFGKIEAEYENIQMKIFFAPPNFSRKDKRNIKIFVNRRPVEEKNLSEAIIDGHSRILTNRNFPVCYLFLEIDPRYIDFNIHPQKKEVRFFNLPFLPKQIASNINEFFDRGQKEILQDYHNIIIKRQLTNDDHLLHTEDDPTNSDFQAYKITQNEALTLDKPQNNKITNIIEDKVKFESQPPTQKDKPSFKNYIQNIFLKTSTMLNDLQKPIEKHEFKYIGQLFSEFLIVESDNEVYFIDQHALHEKIIYQILIKSEKIIQKLLVPIEFQVDCEDKDKILASELEEYKKIDITVNKIKEQTYQLESIPNICNKYESVIIQFLKTRKSKTIDSLEADLYATIACRQAIKRNDTISSEFSQFLINEFFNLKLKHCPHGRKIYHKISKFELEKNVNRK</sequence>
<dbReference type="GO" id="GO:0032300">
    <property type="term" value="C:mismatch repair complex"/>
    <property type="evidence" value="ECO:0007669"/>
    <property type="project" value="InterPro"/>
</dbReference>
<comment type="function">
    <text evidence="5">This protein is involved in the repair of mismatches in DNA. It is required for dam-dependent methyl-directed DNA mismatch repair. May act as a 'molecular matchmaker', a protein that promotes the formation of a stable complex between two or more DNA-binding proteins in an ATP-dependent manner without itself being part of a final effector complex.</text>
</comment>
<dbReference type="NCBIfam" id="TIGR00585">
    <property type="entry name" value="mutl"/>
    <property type="match status" value="1"/>
</dbReference>
<dbReference type="GeneID" id="71843021"/>
<evidence type="ECO:0000256" key="2">
    <source>
        <dbReference type="ARBA" id="ARBA00021975"/>
    </source>
</evidence>
<evidence type="ECO:0000313" key="9">
    <source>
        <dbReference type="Proteomes" id="UP000008834"/>
    </source>
</evidence>
<dbReference type="InterPro" id="IPR042121">
    <property type="entry name" value="MutL_C_regsub"/>
</dbReference>
<keyword evidence="3 5" id="KW-0227">DNA damage</keyword>
<dbReference type="SUPFAM" id="SSF118116">
    <property type="entry name" value="DNA mismatch repair protein MutL"/>
    <property type="match status" value="1"/>
</dbReference>
<dbReference type="SMART" id="SM01340">
    <property type="entry name" value="DNA_mis_repair"/>
    <property type="match status" value="1"/>
</dbReference>
<dbReference type="Gene3D" id="3.30.1540.20">
    <property type="entry name" value="MutL, C-terminal domain, dimerisation subdomain"/>
    <property type="match status" value="1"/>
</dbReference>
<dbReference type="SMART" id="SM00853">
    <property type="entry name" value="MutL_C"/>
    <property type="match status" value="1"/>
</dbReference>
<evidence type="ECO:0000259" key="6">
    <source>
        <dbReference type="SMART" id="SM00853"/>
    </source>
</evidence>
<evidence type="ECO:0000256" key="1">
    <source>
        <dbReference type="ARBA" id="ARBA00006082"/>
    </source>
</evidence>
<dbReference type="GO" id="GO:0006298">
    <property type="term" value="P:mismatch repair"/>
    <property type="evidence" value="ECO:0007669"/>
    <property type="project" value="UniProtKB-UniRule"/>
</dbReference>
<name>A0AA34R3N2_BORHD</name>
<dbReference type="FunFam" id="3.30.565.10:FF:000003">
    <property type="entry name" value="DNA mismatch repair endonuclease MutL"/>
    <property type="match status" value="1"/>
</dbReference>
<comment type="similarity">
    <text evidence="1 5">Belongs to the DNA mismatch repair MutL/HexB family.</text>
</comment>
<organism evidence="8 9">
    <name type="scientific">Borrelia hermsii (strain HS1 / DAH)</name>
    <dbReference type="NCBI Taxonomy" id="314723"/>
    <lineage>
        <taxon>Bacteria</taxon>
        <taxon>Pseudomonadati</taxon>
        <taxon>Spirochaetota</taxon>
        <taxon>Spirochaetia</taxon>
        <taxon>Spirochaetales</taxon>
        <taxon>Borreliaceae</taxon>
        <taxon>Borrelia</taxon>
    </lineage>
</organism>
<dbReference type="Proteomes" id="UP000008834">
    <property type="component" value="Chromosome"/>
</dbReference>
<dbReference type="Gene3D" id="3.30.1370.100">
    <property type="entry name" value="MutL, C-terminal domain, regulatory subdomain"/>
    <property type="match status" value="1"/>
</dbReference>
<evidence type="ECO:0000256" key="3">
    <source>
        <dbReference type="ARBA" id="ARBA00022763"/>
    </source>
</evidence>
<dbReference type="InterPro" id="IPR038973">
    <property type="entry name" value="MutL/Mlh/Pms-like"/>
</dbReference>
<dbReference type="PROSITE" id="PS00058">
    <property type="entry name" value="DNA_MISMATCH_REPAIR_1"/>
    <property type="match status" value="1"/>
</dbReference>
<feature type="domain" description="DNA mismatch repair protein S5" evidence="7">
    <location>
        <begin position="207"/>
        <end position="326"/>
    </location>
</feature>
<dbReference type="InterPro" id="IPR014721">
    <property type="entry name" value="Ribsml_uS5_D2-typ_fold_subgr"/>
</dbReference>
<dbReference type="HAMAP" id="MF_00149">
    <property type="entry name" value="DNA_mis_repair"/>
    <property type="match status" value="1"/>
</dbReference>
<dbReference type="GO" id="GO:0030983">
    <property type="term" value="F:mismatched DNA binding"/>
    <property type="evidence" value="ECO:0007669"/>
    <property type="project" value="InterPro"/>
</dbReference>
<proteinExistence type="inferred from homology"/>
<dbReference type="PANTHER" id="PTHR10073">
    <property type="entry name" value="DNA MISMATCH REPAIR PROTEIN MLH, PMS, MUTL"/>
    <property type="match status" value="1"/>
</dbReference>
<accession>A0AA34R3N2</accession>
<dbReference type="InterPro" id="IPR020568">
    <property type="entry name" value="Ribosomal_Su5_D2-typ_SF"/>
</dbReference>
<dbReference type="SUPFAM" id="SSF54211">
    <property type="entry name" value="Ribosomal protein S5 domain 2-like"/>
    <property type="match status" value="1"/>
</dbReference>
<dbReference type="InterPro" id="IPR002099">
    <property type="entry name" value="MutL/Mlh/PMS"/>
</dbReference>
<dbReference type="GO" id="GO:0140664">
    <property type="term" value="F:ATP-dependent DNA damage sensor activity"/>
    <property type="evidence" value="ECO:0007669"/>
    <property type="project" value="InterPro"/>
</dbReference>
<dbReference type="InterPro" id="IPR014790">
    <property type="entry name" value="MutL_C"/>
</dbReference>
<dbReference type="CDD" id="cd00782">
    <property type="entry name" value="MutL_Trans"/>
    <property type="match status" value="1"/>
</dbReference>
<dbReference type="InterPro" id="IPR014762">
    <property type="entry name" value="DNA_mismatch_repair_CS"/>
</dbReference>
<dbReference type="CDD" id="cd16926">
    <property type="entry name" value="HATPase_MutL-MLH-PMS-like"/>
    <property type="match status" value="1"/>
</dbReference>
<dbReference type="InterPro" id="IPR020667">
    <property type="entry name" value="DNA_mismatch_repair_MutL"/>
</dbReference>
<evidence type="ECO:0000259" key="7">
    <source>
        <dbReference type="SMART" id="SM01340"/>
    </source>
</evidence>
<dbReference type="Pfam" id="PF13589">
    <property type="entry name" value="HATPase_c_3"/>
    <property type="match status" value="1"/>
</dbReference>
<dbReference type="InterPro" id="IPR042120">
    <property type="entry name" value="MutL_C_dimsub"/>
</dbReference>
<gene>
    <name evidence="5" type="primary">mutL</name>
    <name evidence="8" type="ordered locus">BH0211</name>
</gene>
<evidence type="ECO:0000313" key="8">
    <source>
        <dbReference type="EMBL" id="AAX16727.1"/>
    </source>
</evidence>
<dbReference type="KEGG" id="bhr:BH0211"/>
<keyword evidence="4 5" id="KW-0234">DNA repair</keyword>
<protein>
    <recommendedName>
        <fullName evidence="2 5">DNA mismatch repair protein MutL</fullName>
    </recommendedName>
</protein>
<dbReference type="GO" id="GO:0016887">
    <property type="term" value="F:ATP hydrolysis activity"/>
    <property type="evidence" value="ECO:0007669"/>
    <property type="project" value="InterPro"/>
</dbReference>